<sequence>MSQHSSLKNAEGSRKHRNVLKRYERIRKMQETDKWNDRGSIYKLPKIKMIKLKVKKVKEKPEEAAVPGAEGQAAAPVAAKQAAKAPAAKSAAAK</sequence>
<dbReference type="Proteomes" id="UP000178187">
    <property type="component" value="Unassembled WGS sequence"/>
</dbReference>
<name>A0A1G1KR70_9BACT</name>
<protein>
    <recommendedName>
        <fullName evidence="4">Small basic protein</fullName>
    </recommendedName>
</protein>
<dbReference type="EMBL" id="MHFR01000063">
    <property type="protein sequence ID" value="OGW95421.1"/>
    <property type="molecule type" value="Genomic_DNA"/>
</dbReference>
<accession>A0A1G1KR70</accession>
<evidence type="ECO:0000256" key="1">
    <source>
        <dbReference type="SAM" id="MobiDB-lite"/>
    </source>
</evidence>
<gene>
    <name evidence="2" type="ORF">A3G33_10615</name>
</gene>
<organism evidence="2 3">
    <name type="scientific">Candidatus Danuiimicrobium aquiferis</name>
    <dbReference type="NCBI Taxonomy" id="1801832"/>
    <lineage>
        <taxon>Bacteria</taxon>
        <taxon>Pseudomonadati</taxon>
        <taxon>Candidatus Omnitrophota</taxon>
        <taxon>Candidatus Danuiimicrobium</taxon>
    </lineage>
</organism>
<proteinExistence type="predicted"/>
<reference evidence="2 3" key="1">
    <citation type="journal article" date="2016" name="Nat. Commun.">
        <title>Thousands of microbial genomes shed light on interconnected biogeochemical processes in an aquifer system.</title>
        <authorList>
            <person name="Anantharaman K."/>
            <person name="Brown C.T."/>
            <person name="Hug L.A."/>
            <person name="Sharon I."/>
            <person name="Castelle C.J."/>
            <person name="Probst A.J."/>
            <person name="Thomas B.C."/>
            <person name="Singh A."/>
            <person name="Wilkins M.J."/>
            <person name="Karaoz U."/>
            <person name="Brodie E.L."/>
            <person name="Williams K.H."/>
            <person name="Hubbard S.S."/>
            <person name="Banfield J.F."/>
        </authorList>
    </citation>
    <scope>NUCLEOTIDE SEQUENCE [LARGE SCALE GENOMIC DNA]</scope>
</reference>
<dbReference type="AlphaFoldDB" id="A0A1G1KR70"/>
<comment type="caution">
    <text evidence="2">The sequence shown here is derived from an EMBL/GenBank/DDBJ whole genome shotgun (WGS) entry which is preliminary data.</text>
</comment>
<dbReference type="NCBIfam" id="TIGR04137">
    <property type="entry name" value="Chlam_Ver_rRNA"/>
    <property type="match status" value="1"/>
</dbReference>
<evidence type="ECO:0008006" key="4">
    <source>
        <dbReference type="Google" id="ProtNLM"/>
    </source>
</evidence>
<feature type="region of interest" description="Disordered" evidence="1">
    <location>
        <begin position="62"/>
        <end position="94"/>
    </location>
</feature>
<feature type="compositionally biased region" description="Low complexity" evidence="1">
    <location>
        <begin position="64"/>
        <end position="94"/>
    </location>
</feature>
<dbReference type="InterPro" id="IPR026405">
    <property type="entry name" value="Chlam/Ver/Plancto_rRNA"/>
</dbReference>
<feature type="region of interest" description="Disordered" evidence="1">
    <location>
        <begin position="1"/>
        <end position="21"/>
    </location>
</feature>
<evidence type="ECO:0000313" key="3">
    <source>
        <dbReference type="Proteomes" id="UP000178187"/>
    </source>
</evidence>
<evidence type="ECO:0000313" key="2">
    <source>
        <dbReference type="EMBL" id="OGW95421.1"/>
    </source>
</evidence>